<evidence type="ECO:0000313" key="1">
    <source>
        <dbReference type="EMBL" id="SCW68855.1"/>
    </source>
</evidence>
<accession>A0A1G4SK08</accession>
<dbReference type="Proteomes" id="UP000198601">
    <property type="component" value="Unassembled WGS sequence"/>
</dbReference>
<keyword evidence="2" id="KW-1185">Reference proteome</keyword>
<dbReference type="InterPro" id="IPR046028">
    <property type="entry name" value="DUF5986"/>
</dbReference>
<organism evidence="1 2">
    <name type="scientific">Paenibacillus tianmuensis</name>
    <dbReference type="NCBI Taxonomy" id="624147"/>
    <lineage>
        <taxon>Bacteria</taxon>
        <taxon>Bacillati</taxon>
        <taxon>Bacillota</taxon>
        <taxon>Bacilli</taxon>
        <taxon>Bacillales</taxon>
        <taxon>Paenibacillaceae</taxon>
        <taxon>Paenibacillus</taxon>
    </lineage>
</organism>
<evidence type="ECO:0000313" key="2">
    <source>
        <dbReference type="Proteomes" id="UP000198601"/>
    </source>
</evidence>
<dbReference type="Pfam" id="PF19448">
    <property type="entry name" value="DUF5986"/>
    <property type="match status" value="1"/>
</dbReference>
<gene>
    <name evidence="1" type="ORF">SAMN04487970_102917</name>
</gene>
<reference evidence="2" key="1">
    <citation type="submission" date="2016-10" db="EMBL/GenBank/DDBJ databases">
        <authorList>
            <person name="Varghese N."/>
            <person name="Submissions S."/>
        </authorList>
    </citation>
    <scope>NUCLEOTIDE SEQUENCE [LARGE SCALE GENOMIC DNA]</scope>
    <source>
        <strain evidence="2">CGMCC 1.8946</strain>
    </source>
</reference>
<proteinExistence type="predicted"/>
<protein>
    <submittedName>
        <fullName evidence="1">Uncharacterized protein</fullName>
    </submittedName>
</protein>
<name>A0A1G4SK08_9BACL</name>
<sequence>MIWGWNKLLSRLVLNDDMAELLVRSFTQETESVLNDIKKEHGLDTGNFRNGGSWDKRFGRIKDVALQNDLVVLTRSRGIWTFVCVLDLGTGSLYIFSKEKNLDVVIKNFGKKSIHYFHAFVSLNGGPLEFANQQLTLFESLTEEYENKRLLEVQKILGEEYPLVKQVIFVIGQEIDKRVVGVEARLFNRYFELIDKADWTAYVFKDEYSDVAVLNEEVVESMDIIPKIKPSVKKRKEEIAKKKLLEEGKKEEDNG</sequence>
<dbReference type="AlphaFoldDB" id="A0A1G4SK08"/>
<dbReference type="EMBL" id="FMTT01000029">
    <property type="protein sequence ID" value="SCW68855.1"/>
    <property type="molecule type" value="Genomic_DNA"/>
</dbReference>